<comment type="subcellular location">
    <subcellularLocation>
        <location evidence="1">Cell membrane</location>
        <topology evidence="1">Multi-pass membrane protein</topology>
    </subcellularLocation>
</comment>
<dbReference type="STRING" id="73044.GCA_000725795_03242"/>
<sequence length="812" mass="84709">MTRAERDGGRIHPGRPPDGALTWLRGRDPGLAALRRALRAAILAPSVLAVTYFGLGRPDIAVFAAFGSLVLTLFVDFGGPMRERIAGQAALILATTVITCLGTLAGQTLWLTGAATFVIAFCVLFSGIVSSALAGATTALLFAYILPVTLGGPLGAIPEHVIGWVLGGAASMIAVTLMWPVPASDPLRAAGARACALLAGRLRAEVDCAPDPTAHDQALETAVRQAEEGVADLRKTFYGTPYRPTGLSLSSRAVVRLVDQVIWLGSVLHQDPPRSRDPLSQLMVCETKMATVDLLEHSAALLQADVSVPHGLGPRVDRLEEARAGLEKSMIGLLPRRSAVPAARADRGGVPAAAPADALIGSLGPSFRAQSMSFVVTAIAGNVQLAVTARQRSRRDRLLGRRPPGADSALSSAQERFAAHLSRNSVWLHNSLRGAAALSLAVVIAHLTGLQHAFWVASGTLAVLRSNAVSTGQTVRRALLGTVLGFVVGAPLILALGAHPVVLWLLLPLAIVLVGMEAAVTSFTAGQAGFTVVLLVLFSIIDPEGWQLGLVRIEDVALGCAVSLVVGLLLWPLGAAAALGRVLCDALGDGARYLRGAVVTGLALCDRAGAAGPASGGDDRRRALASARRLDDAFREYLAERGTKHLALAGVTALVDAVAILRLTADAVTDLWSRAGHAPGNGRAEAGREILDSCADVVSWFESAGRALAGDGAAPGRPPSRPAVDAALHESVGRDLSAGTEQTTATAVRMVWTADHLDTMRRLQAEIDGHVRAAAASVRRQRARRRKLRARVTWPRPPAARAGARPGSPPRG</sequence>
<protein>
    <submittedName>
        <fullName evidence="10">FUSC family protein</fullName>
    </submittedName>
</protein>
<feature type="region of interest" description="Disordered" evidence="7">
    <location>
        <begin position="773"/>
        <end position="812"/>
    </location>
</feature>
<feature type="transmembrane region" description="Helical" evidence="8">
    <location>
        <begin position="519"/>
        <end position="541"/>
    </location>
</feature>
<evidence type="ECO:0000256" key="5">
    <source>
        <dbReference type="ARBA" id="ARBA00023136"/>
    </source>
</evidence>
<dbReference type="AlphaFoldDB" id="A0A4P6U2H9"/>
<gene>
    <name evidence="10" type="ORF">D0Z67_25345</name>
</gene>
<keyword evidence="4 8" id="KW-1133">Transmembrane helix</keyword>
<name>A0A4P6U2H9_STRSO</name>
<dbReference type="EMBL" id="CP032229">
    <property type="protein sequence ID" value="QBJ93281.1"/>
    <property type="molecule type" value="Genomic_DNA"/>
</dbReference>
<proteinExistence type="inferred from homology"/>
<evidence type="ECO:0000256" key="2">
    <source>
        <dbReference type="ARBA" id="ARBA00022475"/>
    </source>
</evidence>
<feature type="transmembrane region" description="Helical" evidence="8">
    <location>
        <begin position="553"/>
        <end position="574"/>
    </location>
</feature>
<evidence type="ECO:0000256" key="7">
    <source>
        <dbReference type="SAM" id="MobiDB-lite"/>
    </source>
</evidence>
<feature type="transmembrane region" description="Helical" evidence="8">
    <location>
        <begin position="435"/>
        <end position="457"/>
    </location>
</feature>
<dbReference type="Pfam" id="PF13515">
    <property type="entry name" value="FUSC_2"/>
    <property type="match status" value="1"/>
</dbReference>
<reference evidence="10 11" key="1">
    <citation type="submission" date="2018-08" db="EMBL/GenBank/DDBJ databases">
        <title>The complete genome sequence of Streptomyces seoulensis, a pioneer strain for nickel superoxide dismutase discovery.</title>
        <authorList>
            <person name="Shin J."/>
            <person name="Lee J.-S."/>
            <person name="Lee E.-J."/>
            <person name="Youn H.-D."/>
        </authorList>
    </citation>
    <scope>NUCLEOTIDE SEQUENCE [LARGE SCALE GENOMIC DNA]</scope>
    <source>
        <strain evidence="10 11">KCTC 9819</strain>
    </source>
</reference>
<feature type="transmembrane region" description="Helical" evidence="8">
    <location>
        <begin position="478"/>
        <end position="507"/>
    </location>
</feature>
<keyword evidence="11" id="KW-1185">Reference proteome</keyword>
<feature type="transmembrane region" description="Helical" evidence="8">
    <location>
        <begin position="161"/>
        <end position="181"/>
    </location>
</feature>
<dbReference type="InterPro" id="IPR049453">
    <property type="entry name" value="Memb_transporter_dom"/>
</dbReference>
<dbReference type="GO" id="GO:0005886">
    <property type="term" value="C:plasma membrane"/>
    <property type="evidence" value="ECO:0007669"/>
    <property type="project" value="UniProtKB-SubCell"/>
</dbReference>
<evidence type="ECO:0000256" key="1">
    <source>
        <dbReference type="ARBA" id="ARBA00004651"/>
    </source>
</evidence>
<feature type="compositionally biased region" description="Basic residues" evidence="7">
    <location>
        <begin position="779"/>
        <end position="790"/>
    </location>
</feature>
<evidence type="ECO:0000256" key="6">
    <source>
        <dbReference type="ARBA" id="ARBA00043993"/>
    </source>
</evidence>
<dbReference type="KEGG" id="sseo:D0Z67_25345"/>
<feature type="domain" description="Integral membrane bound transporter" evidence="9">
    <location>
        <begin position="440"/>
        <end position="566"/>
    </location>
</feature>
<evidence type="ECO:0000313" key="11">
    <source>
        <dbReference type="Proteomes" id="UP000292547"/>
    </source>
</evidence>
<dbReference type="PANTHER" id="PTHR30509:SF9">
    <property type="entry name" value="MULTIDRUG RESISTANCE PROTEIN MDTO"/>
    <property type="match status" value="1"/>
</dbReference>
<feature type="transmembrane region" description="Helical" evidence="8">
    <location>
        <begin position="37"/>
        <end position="54"/>
    </location>
</feature>
<organism evidence="10 11">
    <name type="scientific">Streptomyces seoulensis</name>
    <dbReference type="NCBI Taxonomy" id="73044"/>
    <lineage>
        <taxon>Bacteria</taxon>
        <taxon>Bacillati</taxon>
        <taxon>Actinomycetota</taxon>
        <taxon>Actinomycetes</taxon>
        <taxon>Kitasatosporales</taxon>
        <taxon>Streptomycetaceae</taxon>
        <taxon>Streptomyces</taxon>
    </lineage>
</organism>
<feature type="transmembrane region" description="Helical" evidence="8">
    <location>
        <begin position="60"/>
        <end position="77"/>
    </location>
</feature>
<evidence type="ECO:0000259" key="9">
    <source>
        <dbReference type="Pfam" id="PF13515"/>
    </source>
</evidence>
<keyword evidence="5 8" id="KW-0472">Membrane</keyword>
<feature type="transmembrane region" description="Helical" evidence="8">
    <location>
        <begin position="89"/>
        <end position="110"/>
    </location>
</feature>
<comment type="similarity">
    <text evidence="6">Belongs to the YccS/YhfK family.</text>
</comment>
<keyword evidence="2" id="KW-1003">Cell membrane</keyword>
<accession>A0A4P6U2H9</accession>
<dbReference type="PANTHER" id="PTHR30509">
    <property type="entry name" value="P-HYDROXYBENZOIC ACID EFFLUX PUMP SUBUNIT-RELATED"/>
    <property type="match status" value="1"/>
</dbReference>
<feature type="transmembrane region" description="Helical" evidence="8">
    <location>
        <begin position="116"/>
        <end position="149"/>
    </location>
</feature>
<evidence type="ECO:0000256" key="8">
    <source>
        <dbReference type="SAM" id="Phobius"/>
    </source>
</evidence>
<dbReference type="RefSeq" id="WP_051887721.1">
    <property type="nucleotide sequence ID" value="NZ_CP032229.1"/>
</dbReference>
<keyword evidence="3 8" id="KW-0812">Transmembrane</keyword>
<dbReference type="OrthoDB" id="4638444at2"/>
<evidence type="ECO:0000256" key="3">
    <source>
        <dbReference type="ARBA" id="ARBA00022692"/>
    </source>
</evidence>
<evidence type="ECO:0000256" key="4">
    <source>
        <dbReference type="ARBA" id="ARBA00022989"/>
    </source>
</evidence>
<evidence type="ECO:0000313" key="10">
    <source>
        <dbReference type="EMBL" id="QBJ93281.1"/>
    </source>
</evidence>
<dbReference type="GeneID" id="300102238"/>
<dbReference type="Proteomes" id="UP000292547">
    <property type="component" value="Chromosome"/>
</dbReference>